<feature type="transmembrane region" description="Helical" evidence="1">
    <location>
        <begin position="117"/>
        <end position="135"/>
    </location>
</feature>
<accession>A0A345ILA7</accession>
<dbReference type="Proteomes" id="UP000253744">
    <property type="component" value="Plasmid pDrdB"/>
</dbReference>
<dbReference type="EMBL" id="CP031160">
    <property type="protein sequence ID" value="AXH00480.1"/>
    <property type="molecule type" value="Genomic_DNA"/>
</dbReference>
<protein>
    <submittedName>
        <fullName evidence="2">Uncharacterized protein</fullName>
    </submittedName>
</protein>
<organism evidence="2 3">
    <name type="scientific">Deinococcus wulumuqiensis</name>
    <dbReference type="NCBI Taxonomy" id="980427"/>
    <lineage>
        <taxon>Bacteria</taxon>
        <taxon>Thermotogati</taxon>
        <taxon>Deinococcota</taxon>
        <taxon>Deinococci</taxon>
        <taxon>Deinococcales</taxon>
        <taxon>Deinococcaceae</taxon>
        <taxon>Deinococcus</taxon>
    </lineage>
</organism>
<dbReference type="AlphaFoldDB" id="A0A345ILA7"/>
<keyword evidence="1" id="KW-0812">Transmembrane</keyword>
<proteinExistence type="predicted"/>
<reference evidence="2 3" key="1">
    <citation type="submission" date="2018-07" db="EMBL/GenBank/DDBJ databases">
        <title>Complete Genome and Methylome Analysis of Deinococcus wulumuqiensis NEB 479.</title>
        <authorList>
            <person name="Fomenkov A."/>
            <person name="Luyten Y."/>
            <person name="Vincze T."/>
            <person name="Anton B.P."/>
            <person name="Clark T."/>
            <person name="Roberts R.J."/>
            <person name="Morgan R.D."/>
        </authorList>
    </citation>
    <scope>NUCLEOTIDE SEQUENCE [LARGE SCALE GENOMIC DNA]</scope>
    <source>
        <strain evidence="2 3">NEB 479</strain>
        <plasmid evidence="3">Plasmid pdrdb</plasmid>
    </source>
</reference>
<name>A0A345ILA7_9DEIO</name>
<dbReference type="RefSeq" id="WP_114673148.1">
    <property type="nucleotide sequence ID" value="NZ_CP031160.1"/>
</dbReference>
<evidence type="ECO:0000313" key="2">
    <source>
        <dbReference type="EMBL" id="AXH00480.1"/>
    </source>
</evidence>
<keyword evidence="1" id="KW-1133">Transmembrane helix</keyword>
<dbReference type="KEGG" id="dwu:DVJ83_14975"/>
<keyword evidence="2" id="KW-0614">Plasmid</keyword>
<evidence type="ECO:0000256" key="1">
    <source>
        <dbReference type="SAM" id="Phobius"/>
    </source>
</evidence>
<keyword evidence="1" id="KW-0472">Membrane</keyword>
<evidence type="ECO:0000313" key="3">
    <source>
        <dbReference type="Proteomes" id="UP000253744"/>
    </source>
</evidence>
<geneLocation type="plasmid" evidence="3">
    <name>pdrdb</name>
</geneLocation>
<gene>
    <name evidence="2" type="ORF">DVJ83_14975</name>
</gene>
<feature type="transmembrane region" description="Helical" evidence="1">
    <location>
        <begin position="155"/>
        <end position="188"/>
    </location>
</feature>
<sequence>MPDLNWPELLLSVVLAAALGEITDWLPRLSDTMVKRAARSLSTRAPEREHEWLAILDQLPGKWSKFGYALSCLRIARAPLLNSLLDRLQPIFIWLARISLLVGVPEGTRRAWSEGDTGALVAVAVLVLLLGPALGRRSFDPPWFPAWRLPDWVWRAELVICGLVVVDSLWFGHAWFAAAFCAGMTLLYGRDFRRAGLWQTRRRPVN</sequence>